<sequence length="45" mass="5153">MRARTFRDAGRRPFLVCNRFGSLAELTGWEDEDADRASLFIGGYK</sequence>
<name>A0ABW3S426_9BACL</name>
<reference evidence="2" key="1">
    <citation type="journal article" date="2019" name="Int. J. Syst. Evol. Microbiol.">
        <title>The Global Catalogue of Microorganisms (GCM) 10K type strain sequencing project: providing services to taxonomists for standard genome sequencing and annotation.</title>
        <authorList>
            <consortium name="The Broad Institute Genomics Platform"/>
            <consortium name="The Broad Institute Genome Sequencing Center for Infectious Disease"/>
            <person name="Wu L."/>
            <person name="Ma J."/>
        </authorList>
    </citation>
    <scope>NUCLEOTIDE SEQUENCE [LARGE SCALE GENOMIC DNA]</scope>
    <source>
        <strain evidence="2">CCUG 59189</strain>
    </source>
</reference>
<accession>A0ABW3S426</accession>
<comment type="caution">
    <text evidence="1">The sequence shown here is derived from an EMBL/GenBank/DDBJ whole genome shotgun (WGS) entry which is preliminary data.</text>
</comment>
<gene>
    <name evidence="1" type="ORF">ACFQ3W_25070</name>
</gene>
<evidence type="ECO:0000313" key="2">
    <source>
        <dbReference type="Proteomes" id="UP001597262"/>
    </source>
</evidence>
<organism evidence="1 2">
    <name type="scientific">Paenibacillus puldeungensis</name>
    <dbReference type="NCBI Taxonomy" id="696536"/>
    <lineage>
        <taxon>Bacteria</taxon>
        <taxon>Bacillati</taxon>
        <taxon>Bacillota</taxon>
        <taxon>Bacilli</taxon>
        <taxon>Bacillales</taxon>
        <taxon>Paenibacillaceae</taxon>
        <taxon>Paenibacillus</taxon>
    </lineage>
</organism>
<dbReference type="EMBL" id="JBHTLM010000033">
    <property type="protein sequence ID" value="MFD1179548.1"/>
    <property type="molecule type" value="Genomic_DNA"/>
</dbReference>
<dbReference type="Proteomes" id="UP001597262">
    <property type="component" value="Unassembled WGS sequence"/>
</dbReference>
<protein>
    <submittedName>
        <fullName evidence="1">Uncharacterized protein</fullName>
    </submittedName>
</protein>
<keyword evidence="2" id="KW-1185">Reference proteome</keyword>
<dbReference type="RefSeq" id="WP_379321972.1">
    <property type="nucleotide sequence ID" value="NZ_JBHTLM010000033.1"/>
</dbReference>
<proteinExistence type="predicted"/>
<evidence type="ECO:0000313" key="1">
    <source>
        <dbReference type="EMBL" id="MFD1179548.1"/>
    </source>
</evidence>